<evidence type="ECO:0000313" key="1">
    <source>
        <dbReference type="EMBL" id="JAS04022.1"/>
    </source>
</evidence>
<dbReference type="EMBL" id="GELH01000249">
    <property type="protein sequence ID" value="JAS04023.1"/>
    <property type="molecule type" value="Transcribed_RNA"/>
</dbReference>
<accession>A0A194ANF6</accession>
<dbReference type="EMBL" id="GELH01000250">
    <property type="protein sequence ID" value="JAS04022.1"/>
    <property type="molecule type" value="Transcribed_RNA"/>
</dbReference>
<name>A0A194ANF6_PINFU</name>
<reference evidence="1" key="1">
    <citation type="submission" date="2016-03" db="EMBL/GenBank/DDBJ databases">
        <authorList>
            <person name="Ploux O."/>
        </authorList>
    </citation>
    <scope>NUCLEOTIDE SEQUENCE</scope>
    <source>
        <tissue evidence="1">Mantle</tissue>
    </source>
</reference>
<dbReference type="AlphaFoldDB" id="A0A194ANF6"/>
<proteinExistence type="predicted"/>
<sequence>MLKKPGLFFMKISTRSILSALLLNVTIYSEKICGKLKFSTMHSIPFLSYQSNNIPSGTIIEIISLFCTPPHGRLLNEIYYFCTPPPLSEVLLLHIDMESFTCHVKTKFEIFG</sequence>
<protein>
    <submittedName>
        <fullName evidence="1">Uncharacterized protein</fullName>
    </submittedName>
</protein>
<organism evidence="1">
    <name type="scientific">Pinctada fucata</name>
    <name type="common">Akoya pearl oyster</name>
    <name type="synonym">Pinctada imbricata fucata</name>
    <dbReference type="NCBI Taxonomy" id="50426"/>
    <lineage>
        <taxon>Eukaryota</taxon>
        <taxon>Metazoa</taxon>
        <taxon>Spiralia</taxon>
        <taxon>Lophotrochozoa</taxon>
        <taxon>Mollusca</taxon>
        <taxon>Bivalvia</taxon>
        <taxon>Autobranchia</taxon>
        <taxon>Pteriomorphia</taxon>
        <taxon>Pterioida</taxon>
        <taxon>Pterioidea</taxon>
        <taxon>Pteriidae</taxon>
        <taxon>Pinctada</taxon>
    </lineage>
</organism>